<dbReference type="InterPro" id="IPR036291">
    <property type="entry name" value="NAD(P)-bd_dom_sf"/>
</dbReference>
<dbReference type="SUPFAM" id="SSF51735">
    <property type="entry name" value="NAD(P)-binding Rossmann-fold domains"/>
    <property type="match status" value="1"/>
</dbReference>
<feature type="domain" description="UDP-glucose/GDP-mannose dehydrogenase N-terminal" evidence="3">
    <location>
        <begin position="44"/>
        <end position="127"/>
    </location>
</feature>
<evidence type="ECO:0000256" key="1">
    <source>
        <dbReference type="ARBA" id="ARBA00006601"/>
    </source>
</evidence>
<dbReference type="Pfam" id="PF03721">
    <property type="entry name" value="UDPG_MGDP_dh_N"/>
    <property type="match status" value="1"/>
</dbReference>
<dbReference type="AlphaFoldDB" id="A0A6C0LXF8"/>
<evidence type="ECO:0000313" key="4">
    <source>
        <dbReference type="EMBL" id="QHU35337.1"/>
    </source>
</evidence>
<dbReference type="Gene3D" id="1.20.5.100">
    <property type="entry name" value="Cytochrome c1, transmembrane anchor, C-terminal"/>
    <property type="match status" value="1"/>
</dbReference>
<sequence>MKIGIIGNGFVGKATKILQCKDIEMLCYDINPELCEPKHLKLNDMVDCEIIFISVPTPMNKDGSVYLNIIQSVLNDLKNVNFENFIVIRSTVPPGTSDSFNCYFMPEFLTEKNYRNDFINNPLWIYGLLGKDSDEFFKNKIRKLINYAYENKCIKSNNIKFMSNKEAELVKYFRNTFLSVKVSYCNEIYEYCNKIGINYENVRNIAASDKRIGLSHTMVPGHDGKLGFGGTCFPKDTNGLLFEMKRNGMKSYILENAIKRNEEVDRNEKDWTKNKGRSVV</sequence>
<dbReference type="InterPro" id="IPR008927">
    <property type="entry name" value="6-PGluconate_DH-like_C_sf"/>
</dbReference>
<dbReference type="InterPro" id="IPR014026">
    <property type="entry name" value="UDP-Glc/GDP-Man_DH_dimer"/>
</dbReference>
<dbReference type="Pfam" id="PF00984">
    <property type="entry name" value="UDPG_MGDP_dh"/>
    <property type="match status" value="1"/>
</dbReference>
<dbReference type="PANTHER" id="PTHR43750">
    <property type="entry name" value="UDP-GLUCOSE 6-DEHYDROGENASE TUAD"/>
    <property type="match status" value="1"/>
</dbReference>
<feature type="domain" description="UDP-glucose/GDP-mannose dehydrogenase dimerisation" evidence="2">
    <location>
        <begin position="165"/>
        <end position="262"/>
    </location>
</feature>
<dbReference type="GO" id="GO:0051287">
    <property type="term" value="F:NAD binding"/>
    <property type="evidence" value="ECO:0007669"/>
    <property type="project" value="InterPro"/>
</dbReference>
<name>A0A6C0LXF8_9ZZZZ</name>
<dbReference type="PANTHER" id="PTHR43750:SF3">
    <property type="entry name" value="UDP-GLUCOSE 6-DEHYDROGENASE TUAD"/>
    <property type="match status" value="1"/>
</dbReference>
<reference evidence="4" key="1">
    <citation type="journal article" date="2020" name="Nature">
        <title>Giant virus diversity and host interactions through global metagenomics.</title>
        <authorList>
            <person name="Schulz F."/>
            <person name="Roux S."/>
            <person name="Paez-Espino D."/>
            <person name="Jungbluth S."/>
            <person name="Walsh D.A."/>
            <person name="Denef V.J."/>
            <person name="McMahon K.D."/>
            <person name="Konstantinidis K.T."/>
            <person name="Eloe-Fadrosh E.A."/>
            <person name="Kyrpides N.C."/>
            <person name="Woyke T."/>
        </authorList>
    </citation>
    <scope>NUCLEOTIDE SEQUENCE</scope>
    <source>
        <strain evidence="4">GVMAG-S-1017745-26</strain>
    </source>
</reference>
<dbReference type="SUPFAM" id="SSF48179">
    <property type="entry name" value="6-phosphogluconate dehydrogenase C-terminal domain-like"/>
    <property type="match status" value="1"/>
</dbReference>
<organism evidence="4">
    <name type="scientific">viral metagenome</name>
    <dbReference type="NCBI Taxonomy" id="1070528"/>
    <lineage>
        <taxon>unclassified sequences</taxon>
        <taxon>metagenomes</taxon>
        <taxon>organismal metagenomes</taxon>
    </lineage>
</organism>
<accession>A0A6C0LXF8</accession>
<proteinExistence type="inferred from homology"/>
<dbReference type="EMBL" id="MN740587">
    <property type="protein sequence ID" value="QHU35337.1"/>
    <property type="molecule type" value="Genomic_DNA"/>
</dbReference>
<evidence type="ECO:0000259" key="2">
    <source>
        <dbReference type="Pfam" id="PF00984"/>
    </source>
</evidence>
<dbReference type="InterPro" id="IPR001732">
    <property type="entry name" value="UDP-Glc/GDP-Man_DH_N"/>
</dbReference>
<protein>
    <submittedName>
        <fullName evidence="4">Uncharacterized protein</fullName>
    </submittedName>
</protein>
<dbReference type="Gene3D" id="3.40.50.720">
    <property type="entry name" value="NAD(P)-binding Rossmann-like Domain"/>
    <property type="match status" value="2"/>
</dbReference>
<evidence type="ECO:0000259" key="3">
    <source>
        <dbReference type="Pfam" id="PF03721"/>
    </source>
</evidence>
<dbReference type="GO" id="GO:0016616">
    <property type="term" value="F:oxidoreductase activity, acting on the CH-OH group of donors, NAD or NADP as acceptor"/>
    <property type="evidence" value="ECO:0007669"/>
    <property type="project" value="InterPro"/>
</dbReference>
<comment type="similarity">
    <text evidence="1">Belongs to the UDP-glucose/GDP-mannose dehydrogenase family.</text>
</comment>